<keyword evidence="3" id="KW-1185">Reference proteome</keyword>
<dbReference type="OrthoDB" id="4731445at2"/>
<feature type="domain" description="SCP2" evidence="1">
    <location>
        <begin position="21"/>
        <end position="112"/>
    </location>
</feature>
<sequence length="128" mass="13742">MAIQFMTDEWATAVTDAANADEKFRTAAKGHDVVLRVSVSGSPASQDYYMQFADGSLIVGIGDPPRTPDVEAELSYETNVELSRGALNGQTAAMTGQMKAVGNMMKMMSIGKAQDRLAELESGLDIDY</sequence>
<proteinExistence type="predicted"/>
<name>A0A064CEZ2_9MYCO</name>
<dbReference type="RefSeq" id="WP_036348688.1">
    <property type="nucleotide sequence ID" value="NZ_JALN02000002.1"/>
</dbReference>
<dbReference type="STRING" id="1440774.Y900_029005"/>
<organism evidence="2 3">
    <name type="scientific">Mycolicibacterium aromaticivorans JS19b1 = JCM 16368</name>
    <dbReference type="NCBI Taxonomy" id="1440774"/>
    <lineage>
        <taxon>Bacteria</taxon>
        <taxon>Bacillati</taxon>
        <taxon>Actinomycetota</taxon>
        <taxon>Actinomycetes</taxon>
        <taxon>Mycobacteriales</taxon>
        <taxon>Mycobacteriaceae</taxon>
        <taxon>Mycolicibacterium</taxon>
    </lineage>
</organism>
<dbReference type="Pfam" id="PF02036">
    <property type="entry name" value="SCP2"/>
    <property type="match status" value="1"/>
</dbReference>
<evidence type="ECO:0000313" key="2">
    <source>
        <dbReference type="EMBL" id="KDE97297.1"/>
    </source>
</evidence>
<dbReference type="AlphaFoldDB" id="A0A064CEZ2"/>
<gene>
    <name evidence="2" type="ORF">Y900_029005</name>
</gene>
<reference evidence="2" key="1">
    <citation type="submission" date="2014-05" db="EMBL/GenBank/DDBJ databases">
        <title>Genome sequence of Mycobacterium aromaticivorans strain JS19b1T (= DSM 45407T).</title>
        <authorList>
            <person name="Kwak Y."/>
            <person name="Park G.-S."/>
            <person name="Li Q.X."/>
            <person name="Lee S.-E."/>
            <person name="Shin J.-H."/>
        </authorList>
    </citation>
    <scope>NUCLEOTIDE SEQUENCE [LARGE SCALE GENOMIC DNA]</scope>
    <source>
        <strain evidence="2">JS19b1</strain>
    </source>
</reference>
<dbReference type="eggNOG" id="COG3255">
    <property type="taxonomic scope" value="Bacteria"/>
</dbReference>
<dbReference type="Proteomes" id="UP000022835">
    <property type="component" value="Unassembled WGS sequence"/>
</dbReference>
<dbReference type="InterPro" id="IPR036527">
    <property type="entry name" value="SCP2_sterol-bd_dom_sf"/>
</dbReference>
<accession>A0A064CEZ2</accession>
<evidence type="ECO:0000313" key="3">
    <source>
        <dbReference type="Proteomes" id="UP000022835"/>
    </source>
</evidence>
<protein>
    <submittedName>
        <fullName evidence="2">Sterol carrier protein</fullName>
    </submittedName>
</protein>
<evidence type="ECO:0000259" key="1">
    <source>
        <dbReference type="Pfam" id="PF02036"/>
    </source>
</evidence>
<comment type="caution">
    <text evidence="2">The sequence shown here is derived from an EMBL/GenBank/DDBJ whole genome shotgun (WGS) entry which is preliminary data.</text>
</comment>
<dbReference type="EMBL" id="JALN02000002">
    <property type="protein sequence ID" value="KDE97297.1"/>
    <property type="molecule type" value="Genomic_DNA"/>
</dbReference>
<dbReference type="Gene3D" id="3.30.1050.10">
    <property type="entry name" value="SCP2 sterol-binding domain"/>
    <property type="match status" value="1"/>
</dbReference>
<dbReference type="InterPro" id="IPR003033">
    <property type="entry name" value="SCP2_sterol-bd_dom"/>
</dbReference>
<dbReference type="SUPFAM" id="SSF55718">
    <property type="entry name" value="SCP-like"/>
    <property type="match status" value="1"/>
</dbReference>